<evidence type="ECO:0000256" key="1">
    <source>
        <dbReference type="SAM" id="MobiDB-lite"/>
    </source>
</evidence>
<gene>
    <name evidence="2" type="ORF">METZ01_LOCUS513745</name>
</gene>
<evidence type="ECO:0000313" key="2">
    <source>
        <dbReference type="EMBL" id="SVE60891.1"/>
    </source>
</evidence>
<sequence>SYILPGAIQRGITILVHLPVTVDQFAVVIEDNDETDAEFDLFHAGPTHPTTRLQGRSSSDRDKSPIFRVSTTEPGTFSTIIDSRRINQVRQSSSKSTATIQFEENEIYESSFRNGLIDEVRIFDRNSGTIKTSLKESLEKIDLPLRPVINKDGIQFTRPNRELSRIDIPEDSGFTNVVYQNNIRAYSTSYSDGITGTFKLTNDGQIISSLSDRSSAIRYRDGSLIQSTE</sequence>
<dbReference type="EMBL" id="UINC01229254">
    <property type="protein sequence ID" value="SVE60891.1"/>
    <property type="molecule type" value="Genomic_DNA"/>
</dbReference>
<protein>
    <submittedName>
        <fullName evidence="2">Uncharacterized protein</fullName>
    </submittedName>
</protein>
<feature type="non-terminal residue" evidence="2">
    <location>
        <position position="1"/>
    </location>
</feature>
<name>A0A383EVU9_9ZZZZ</name>
<accession>A0A383EVU9</accession>
<proteinExistence type="predicted"/>
<organism evidence="2">
    <name type="scientific">marine metagenome</name>
    <dbReference type="NCBI Taxonomy" id="408172"/>
    <lineage>
        <taxon>unclassified sequences</taxon>
        <taxon>metagenomes</taxon>
        <taxon>ecological metagenomes</taxon>
    </lineage>
</organism>
<reference evidence="2" key="1">
    <citation type="submission" date="2018-05" db="EMBL/GenBank/DDBJ databases">
        <authorList>
            <person name="Lanie J.A."/>
            <person name="Ng W.-L."/>
            <person name="Kazmierczak K.M."/>
            <person name="Andrzejewski T.M."/>
            <person name="Davidsen T.M."/>
            <person name="Wayne K.J."/>
            <person name="Tettelin H."/>
            <person name="Glass J.I."/>
            <person name="Rusch D."/>
            <person name="Podicherti R."/>
            <person name="Tsui H.-C.T."/>
            <person name="Winkler M.E."/>
        </authorList>
    </citation>
    <scope>NUCLEOTIDE SEQUENCE</scope>
</reference>
<feature type="region of interest" description="Disordered" evidence="1">
    <location>
        <begin position="43"/>
        <end position="66"/>
    </location>
</feature>
<dbReference type="AlphaFoldDB" id="A0A383EVU9"/>
<feature type="compositionally biased region" description="Polar residues" evidence="1">
    <location>
        <begin position="48"/>
        <end position="57"/>
    </location>
</feature>
<feature type="non-terminal residue" evidence="2">
    <location>
        <position position="229"/>
    </location>
</feature>